<dbReference type="EMBL" id="JAACNH010000008">
    <property type="protein sequence ID" value="KAG8435497.1"/>
    <property type="molecule type" value="Genomic_DNA"/>
</dbReference>
<protein>
    <recommendedName>
        <fullName evidence="4">Inhibitory synaptic factor 2A</fullName>
    </recommendedName>
</protein>
<reference evidence="2" key="1">
    <citation type="thesis" date="2020" institute="ProQuest LLC" country="789 East Eisenhower Parkway, Ann Arbor, MI, USA">
        <title>Comparative Genomics and Chromosome Evolution.</title>
        <authorList>
            <person name="Mudd A.B."/>
        </authorList>
    </citation>
    <scope>NUCLEOTIDE SEQUENCE</scope>
    <source>
        <strain evidence="2">Female2</strain>
        <tissue evidence="2">Blood</tissue>
    </source>
</reference>
<evidence type="ECO:0000313" key="3">
    <source>
        <dbReference type="Proteomes" id="UP000812440"/>
    </source>
</evidence>
<feature type="compositionally biased region" description="Polar residues" evidence="1">
    <location>
        <begin position="268"/>
        <end position="277"/>
    </location>
</feature>
<keyword evidence="3" id="KW-1185">Reference proteome</keyword>
<dbReference type="OrthoDB" id="8679980at2759"/>
<dbReference type="GO" id="GO:0060080">
    <property type="term" value="P:inhibitory postsynaptic potential"/>
    <property type="evidence" value="ECO:0007669"/>
    <property type="project" value="TreeGrafter"/>
</dbReference>
<dbReference type="GO" id="GO:0014069">
    <property type="term" value="C:postsynaptic density"/>
    <property type="evidence" value="ECO:0007669"/>
    <property type="project" value="TreeGrafter"/>
</dbReference>
<feature type="region of interest" description="Disordered" evidence="1">
    <location>
        <begin position="442"/>
        <end position="469"/>
    </location>
</feature>
<dbReference type="PANTHER" id="PTHR28682">
    <property type="entry name" value="INHIBITORY SYNAPTIC FACTOR 2A-RELATED"/>
    <property type="match status" value="1"/>
</dbReference>
<dbReference type="Pfam" id="PF15265">
    <property type="entry name" value="FAM196"/>
    <property type="match status" value="1"/>
</dbReference>
<dbReference type="Proteomes" id="UP000812440">
    <property type="component" value="Chromosome 7"/>
</dbReference>
<comment type="caution">
    <text evidence="2">The sequence shown here is derived from an EMBL/GenBank/DDBJ whole genome shotgun (WGS) entry which is preliminary data.</text>
</comment>
<evidence type="ECO:0000313" key="2">
    <source>
        <dbReference type="EMBL" id="KAG8435497.1"/>
    </source>
</evidence>
<feature type="region of interest" description="Disordered" evidence="1">
    <location>
        <begin position="255"/>
        <end position="277"/>
    </location>
</feature>
<dbReference type="AlphaFoldDB" id="A0A8T2IVB6"/>
<evidence type="ECO:0008006" key="4">
    <source>
        <dbReference type="Google" id="ProtNLM"/>
    </source>
</evidence>
<gene>
    <name evidence="2" type="ORF">GDO86_013435</name>
</gene>
<sequence>MVSKEGDKCVLTSSVSEVEQAVSLALEMKYALDPNRQIKKRNKALQVRFKDICEAQNEQRDKQLSTVPQPEKKDTKSLSYKAYRKYMTVPARRSIPNVTKSTGVQTSPDLKKRYQTFPLDRKKGNILKNAAGVENLKSQNNGFLIDVKDKNSGETIPCNRANNQVVDLMIHSSEDTDSIQLLSASNCSDACKSSDLHSCINESPIIQKPANSSLEHVICHVHEAAKYDKGPLGHMPNQSTHVKVLLKEEATIHSPTLNPNLADPEESNPGNDSEWTLNPTTEEIKRTVHHNGFHTQGINTNVCTSQSQCQTSECNEQMLQVNVLPAEKKSPSQVAVALGDECQQIVPHTEVVDLKAQLQTMENLISSSQETIKVLLGVIQELEKGEAHREGLSYRTGQDTSNCDTCRNSACIIYSVELDFKQQEDKLQPVLKKLNPVEETQVAPLPYPAESYTSTPKQKSKSESKKHGRWKLWFL</sequence>
<dbReference type="PANTHER" id="PTHR28682:SF1">
    <property type="entry name" value="INHIBITORY SYNAPTIC FACTOR 2A"/>
    <property type="match status" value="1"/>
</dbReference>
<evidence type="ECO:0000256" key="1">
    <source>
        <dbReference type="SAM" id="MobiDB-lite"/>
    </source>
</evidence>
<accession>A0A8T2IVB6</accession>
<proteinExistence type="predicted"/>
<name>A0A8T2IVB6_9PIPI</name>
<organism evidence="2 3">
    <name type="scientific">Hymenochirus boettgeri</name>
    <name type="common">Congo dwarf clawed frog</name>
    <dbReference type="NCBI Taxonomy" id="247094"/>
    <lineage>
        <taxon>Eukaryota</taxon>
        <taxon>Metazoa</taxon>
        <taxon>Chordata</taxon>
        <taxon>Craniata</taxon>
        <taxon>Vertebrata</taxon>
        <taxon>Euteleostomi</taxon>
        <taxon>Amphibia</taxon>
        <taxon>Batrachia</taxon>
        <taxon>Anura</taxon>
        <taxon>Pipoidea</taxon>
        <taxon>Pipidae</taxon>
        <taxon>Pipinae</taxon>
        <taxon>Hymenochirus</taxon>
    </lineage>
</organism>
<dbReference type="InterPro" id="IPR029337">
    <property type="entry name" value="INSYN2"/>
</dbReference>